<dbReference type="OrthoDB" id="566238at2759"/>
<gene>
    <name evidence="3" type="ORF">Bathy02g00550</name>
</gene>
<dbReference type="InterPro" id="IPR036873">
    <property type="entry name" value="Rhodanese-like_dom_sf"/>
</dbReference>
<dbReference type="KEGG" id="bpg:Bathy02g00550"/>
<dbReference type="EMBL" id="FO082277">
    <property type="protein sequence ID" value="CCO15263.1"/>
    <property type="molecule type" value="Genomic_DNA"/>
</dbReference>
<accession>K8F132</accession>
<dbReference type="GeneID" id="19017169"/>
<reference evidence="3 4" key="1">
    <citation type="submission" date="2011-10" db="EMBL/GenBank/DDBJ databases">
        <authorList>
            <person name="Genoscope - CEA"/>
        </authorList>
    </citation>
    <scope>NUCLEOTIDE SEQUENCE [LARGE SCALE GENOMIC DNA]</scope>
    <source>
        <strain evidence="3 4">RCC 1105</strain>
    </source>
</reference>
<dbReference type="InterPro" id="IPR050972">
    <property type="entry name" value="SDr-like"/>
</dbReference>
<dbReference type="Pfam" id="PF00581">
    <property type="entry name" value="Rhodanese"/>
    <property type="match status" value="1"/>
</dbReference>
<organism evidence="3 4">
    <name type="scientific">Bathycoccus prasinos</name>
    <dbReference type="NCBI Taxonomy" id="41875"/>
    <lineage>
        <taxon>Eukaryota</taxon>
        <taxon>Viridiplantae</taxon>
        <taxon>Chlorophyta</taxon>
        <taxon>Mamiellophyceae</taxon>
        <taxon>Mamiellales</taxon>
        <taxon>Bathycoccaceae</taxon>
        <taxon>Bathycoccus</taxon>
    </lineage>
</organism>
<sequence>MLLTSTSVSSPSLSLSSCATPRGTAAAAVFIKASRGISSSSSSSSSCCRVSKNKNHRSIAFSSSFHRRLNVVASAAAVQEGVVIQQYGDKVFDEETKKGFNSGELYVANFEQGRVLWDDGWVFLDIRNDQEREFFGKLPNPPKGTIGGVSEVVVVSGPECVANIPLVTSTGYRFDSTAGGKAFQNQHKNENFIAEVEKRFPDKKAAKIVVVCSDGRQRAVHALDMLDEAGYEKLVLLKGGFNLYNRGWDGKLKRRMPHGEFCSDYGKPGDVQQFSRGDKAGNANDAIEFGPWQDTTDWKPVLEGGSSHIHGHHEEPLKEMVLHDASNTEHDSFDEDDETVEKAARMQREKEEEEEKARIIEAELKAKAEAELKAKAEAELKAKAEAELKAKAEAELKAKAEAELKAKAEAELKAKAEAELKAKVEAEAKAKAEAEAEAARVKAEEERLGGKKLSCGARLYTF</sequence>
<dbReference type="RefSeq" id="XP_007515023.1">
    <property type="nucleotide sequence ID" value="XM_007514961.1"/>
</dbReference>
<keyword evidence="1" id="KW-0175">Coiled coil</keyword>
<dbReference type="CDD" id="cd00158">
    <property type="entry name" value="RHOD"/>
    <property type="match status" value="1"/>
</dbReference>
<proteinExistence type="predicted"/>
<dbReference type="STRING" id="41875.K8F132"/>
<dbReference type="PANTHER" id="PTHR34403:SF16">
    <property type="entry name" value="GLYCINE, ALANINE AND ASPARAGINE-RICH PROTEIN-LIKE"/>
    <property type="match status" value="1"/>
</dbReference>
<feature type="coiled-coil region" evidence="1">
    <location>
        <begin position="336"/>
        <end position="451"/>
    </location>
</feature>
<dbReference type="PROSITE" id="PS50206">
    <property type="entry name" value="RHODANESE_3"/>
    <property type="match status" value="1"/>
</dbReference>
<protein>
    <recommendedName>
        <fullName evidence="2">Rhodanese domain-containing protein</fullName>
    </recommendedName>
</protein>
<dbReference type="Proteomes" id="UP000198341">
    <property type="component" value="Chromosome 2"/>
</dbReference>
<name>K8F132_9CHLO</name>
<feature type="domain" description="Rhodanese" evidence="2">
    <location>
        <begin position="195"/>
        <end position="253"/>
    </location>
</feature>
<evidence type="ECO:0000313" key="4">
    <source>
        <dbReference type="Proteomes" id="UP000198341"/>
    </source>
</evidence>
<keyword evidence="4" id="KW-1185">Reference proteome</keyword>
<evidence type="ECO:0000256" key="1">
    <source>
        <dbReference type="SAM" id="Coils"/>
    </source>
</evidence>
<dbReference type="Gene3D" id="3.40.250.10">
    <property type="entry name" value="Rhodanese-like domain"/>
    <property type="match status" value="1"/>
</dbReference>
<dbReference type="AlphaFoldDB" id="K8F132"/>
<dbReference type="PANTHER" id="PTHR34403">
    <property type="entry name" value="TOL-PAL SYSTEM PROTEIN TOLA"/>
    <property type="match status" value="1"/>
</dbReference>
<dbReference type="InterPro" id="IPR001763">
    <property type="entry name" value="Rhodanese-like_dom"/>
</dbReference>
<dbReference type="SUPFAM" id="SSF52821">
    <property type="entry name" value="Rhodanese/Cell cycle control phosphatase"/>
    <property type="match status" value="1"/>
</dbReference>
<dbReference type="eggNOG" id="ENOG502S0RT">
    <property type="taxonomic scope" value="Eukaryota"/>
</dbReference>
<evidence type="ECO:0000313" key="3">
    <source>
        <dbReference type="EMBL" id="CCO15263.1"/>
    </source>
</evidence>
<evidence type="ECO:0000259" key="2">
    <source>
        <dbReference type="PROSITE" id="PS50206"/>
    </source>
</evidence>